<evidence type="ECO:0000313" key="14">
    <source>
        <dbReference type="Proteomes" id="UP000664534"/>
    </source>
</evidence>
<keyword evidence="11" id="KW-0472">Membrane</keyword>
<feature type="compositionally biased region" description="Low complexity" evidence="12">
    <location>
        <begin position="240"/>
        <end position="254"/>
    </location>
</feature>
<keyword evidence="4" id="KW-0813">Transport</keyword>
<evidence type="ECO:0000256" key="1">
    <source>
        <dbReference type="ARBA" id="ARBA00004434"/>
    </source>
</evidence>
<evidence type="ECO:0000256" key="11">
    <source>
        <dbReference type="ARBA" id="ARBA00023136"/>
    </source>
</evidence>
<name>A0A8H3EM12_9LECA</name>
<reference evidence="13" key="1">
    <citation type="submission" date="2021-03" db="EMBL/GenBank/DDBJ databases">
        <authorList>
            <person name="Tagirdzhanova G."/>
        </authorList>
    </citation>
    <scope>NUCLEOTIDE SEQUENCE</scope>
</reference>
<gene>
    <name evidence="13" type="primary">TIM54</name>
    <name evidence="13" type="ORF">IMSHALPRED_008438</name>
</gene>
<dbReference type="GO" id="GO:0005743">
    <property type="term" value="C:mitochondrial inner membrane"/>
    <property type="evidence" value="ECO:0007669"/>
    <property type="project" value="UniProtKB-SubCell"/>
</dbReference>
<keyword evidence="6" id="KW-0999">Mitochondrion inner membrane</keyword>
<evidence type="ECO:0000256" key="3">
    <source>
        <dbReference type="ARBA" id="ARBA00020796"/>
    </source>
</evidence>
<dbReference type="Proteomes" id="UP000664534">
    <property type="component" value="Unassembled WGS sequence"/>
</dbReference>
<feature type="compositionally biased region" description="Basic and acidic residues" evidence="12">
    <location>
        <begin position="435"/>
        <end position="458"/>
    </location>
</feature>
<dbReference type="AlphaFoldDB" id="A0A8H3EM12"/>
<feature type="region of interest" description="Disordered" evidence="12">
    <location>
        <begin position="224"/>
        <end position="280"/>
    </location>
</feature>
<dbReference type="EMBL" id="CAJPDT010000006">
    <property type="protein sequence ID" value="CAF9909671.1"/>
    <property type="molecule type" value="Genomic_DNA"/>
</dbReference>
<evidence type="ECO:0000256" key="4">
    <source>
        <dbReference type="ARBA" id="ARBA00022448"/>
    </source>
</evidence>
<accession>A0A8H3EM12</accession>
<dbReference type="OrthoDB" id="5598305at2759"/>
<keyword evidence="10" id="KW-0496">Mitochondrion</keyword>
<dbReference type="InterPro" id="IPR021056">
    <property type="entry name" value="Mt_import_IM_translocase_Tim54"/>
</dbReference>
<sequence>MAEKSPSKDASPVTASKVAGNPALRMMGLPNIKLKLPSRNWLIFWTITGSFTSTLLYDRYHKRKAQRKWCTFVSHLAQEPLPVNMMPRRITIFLTAPPGDGLRVSRDHFHEYIKPILVAGAMDWDVVEGRREGEVRAGLAEKIRKLRKRNGETSQAETEPGEESQEELYQAMRERAGIKDWDGVQGDLVLGRHTWKEYIRGLHEGWLGPLEEIQIAESEKADLQPLAAPPPDSPLPRILSSETSSSELPSSSTPPTDPPTPGSVPSKPDEKPAKPPITPPYILPLEYSSSPVAPTLPTSLPPSLPVALPHLLGFFNFPIRIYRFLTRRYLADSTGASVAALVLASQVRPFTQSTDLASAVDPNDASPSIGDQTESAVAQIKETWEQEMVLGEEESEWHKTAWKSNEEGDTRERVWQERMVVNGRIGSRMRLFELKSGQEEEATRLDAEKEQEDKGYRERAKKWAGLGPKEKPGWEMGLEGDESA</sequence>
<evidence type="ECO:0000256" key="7">
    <source>
        <dbReference type="ARBA" id="ARBA00022927"/>
    </source>
</evidence>
<keyword evidence="9" id="KW-0811">Translocation</keyword>
<organism evidence="13 14">
    <name type="scientific">Imshaugia aleurites</name>
    <dbReference type="NCBI Taxonomy" id="172621"/>
    <lineage>
        <taxon>Eukaryota</taxon>
        <taxon>Fungi</taxon>
        <taxon>Dikarya</taxon>
        <taxon>Ascomycota</taxon>
        <taxon>Pezizomycotina</taxon>
        <taxon>Lecanoromycetes</taxon>
        <taxon>OSLEUM clade</taxon>
        <taxon>Lecanoromycetidae</taxon>
        <taxon>Lecanorales</taxon>
        <taxon>Lecanorineae</taxon>
        <taxon>Parmeliaceae</taxon>
        <taxon>Imshaugia</taxon>
    </lineage>
</organism>
<comment type="similarity">
    <text evidence="2">Belongs to the TIM54 family.</text>
</comment>
<keyword evidence="14" id="KW-1185">Reference proteome</keyword>
<evidence type="ECO:0000256" key="6">
    <source>
        <dbReference type="ARBA" id="ARBA00022792"/>
    </source>
</evidence>
<comment type="subcellular location">
    <subcellularLocation>
        <location evidence="1">Mitochondrion inner membrane</location>
        <topology evidence="1">Single-pass membrane protein</topology>
    </subcellularLocation>
</comment>
<protein>
    <recommendedName>
        <fullName evidence="3">Mitochondrial import inner membrane translocase subunit TIM54</fullName>
    </recommendedName>
</protein>
<dbReference type="Pfam" id="PF11711">
    <property type="entry name" value="Tim54"/>
    <property type="match status" value="1"/>
</dbReference>
<proteinExistence type="inferred from homology"/>
<keyword evidence="7" id="KW-0653">Protein transport</keyword>
<evidence type="ECO:0000256" key="12">
    <source>
        <dbReference type="SAM" id="MobiDB-lite"/>
    </source>
</evidence>
<evidence type="ECO:0000256" key="9">
    <source>
        <dbReference type="ARBA" id="ARBA00023010"/>
    </source>
</evidence>
<evidence type="ECO:0000256" key="2">
    <source>
        <dbReference type="ARBA" id="ARBA00006355"/>
    </source>
</evidence>
<keyword evidence="8" id="KW-1133">Transmembrane helix</keyword>
<evidence type="ECO:0000256" key="5">
    <source>
        <dbReference type="ARBA" id="ARBA00022692"/>
    </source>
</evidence>
<dbReference type="GO" id="GO:0015031">
    <property type="term" value="P:protein transport"/>
    <property type="evidence" value="ECO:0007669"/>
    <property type="project" value="UniProtKB-KW"/>
</dbReference>
<comment type="caution">
    <text evidence="13">The sequence shown here is derived from an EMBL/GenBank/DDBJ whole genome shotgun (WGS) entry which is preliminary data.</text>
</comment>
<keyword evidence="5" id="KW-0812">Transmembrane</keyword>
<evidence type="ECO:0000256" key="10">
    <source>
        <dbReference type="ARBA" id="ARBA00023128"/>
    </source>
</evidence>
<evidence type="ECO:0000313" key="13">
    <source>
        <dbReference type="EMBL" id="CAF9909671.1"/>
    </source>
</evidence>
<feature type="region of interest" description="Disordered" evidence="12">
    <location>
        <begin position="148"/>
        <end position="167"/>
    </location>
</feature>
<feature type="region of interest" description="Disordered" evidence="12">
    <location>
        <begin position="435"/>
        <end position="484"/>
    </location>
</feature>
<evidence type="ECO:0000256" key="8">
    <source>
        <dbReference type="ARBA" id="ARBA00022989"/>
    </source>
</evidence>